<dbReference type="SUPFAM" id="SSF46955">
    <property type="entry name" value="Putative DNA-binding domain"/>
    <property type="match status" value="1"/>
</dbReference>
<evidence type="ECO:0000313" key="2">
    <source>
        <dbReference type="EMBL" id="APT84713.1"/>
    </source>
</evidence>
<dbReference type="EMBL" id="CP009245">
    <property type="protein sequence ID" value="APT84713.1"/>
    <property type="molecule type" value="Genomic_DNA"/>
</dbReference>
<dbReference type="InterPro" id="IPR000551">
    <property type="entry name" value="MerR-type_HTH_dom"/>
</dbReference>
<proteinExistence type="predicted"/>
<protein>
    <recommendedName>
        <fullName evidence="1">HTH merR-type domain-containing protein</fullName>
    </recommendedName>
</protein>
<feature type="domain" description="HTH merR-type" evidence="1">
    <location>
        <begin position="43"/>
        <end position="95"/>
    </location>
</feature>
<dbReference type="Gene3D" id="1.10.1660.10">
    <property type="match status" value="1"/>
</dbReference>
<evidence type="ECO:0000313" key="3">
    <source>
        <dbReference type="Proteomes" id="UP000185478"/>
    </source>
</evidence>
<sequence length="244" mass="26645">MAAAAQGVNAHVQPIKRREKTVSIGSALETMKREFPDLTLSKIRFLESEGLLTVKRSPSGYRRFGQDDLARLRRVLLMQKEQHLPLKVIRERLNAEDDAGVTQLLGAGVEPLIDPDKMRPVAPALLTDVDVAHAANVDVEFVREMAGVGVVSSNASGFFSQDDVTNIVTAKQLTDHGVDARMLKTLRLAAQRQAGVISMVAHPLAHAKDDSAKERAFEFATELSAMVISLHAGMVKKELRGEFG</sequence>
<dbReference type="SMART" id="SM00422">
    <property type="entry name" value="HTH_MERR"/>
    <property type="match status" value="1"/>
</dbReference>
<reference evidence="2 3" key="1">
    <citation type="submission" date="2014-08" db="EMBL/GenBank/DDBJ databases">
        <title>Complete genome sequence of Corynebacterium aquilae S-613T(T) (=DSM 44791(T)), isolated from the choana of a healthy golden eagle.</title>
        <authorList>
            <person name="Ruckert C."/>
            <person name="Albersmeier A."/>
            <person name="Winkler A."/>
            <person name="Kalinowski J."/>
        </authorList>
    </citation>
    <scope>NUCLEOTIDE SEQUENCE [LARGE SCALE GENOMIC DNA]</scope>
    <source>
        <strain evidence="2 3">S-613</strain>
    </source>
</reference>
<dbReference type="AlphaFoldDB" id="A0A1L7CG10"/>
<evidence type="ECO:0000259" key="1">
    <source>
        <dbReference type="PROSITE" id="PS50937"/>
    </source>
</evidence>
<organism evidence="2 3">
    <name type="scientific">Corynebacterium aquilae DSM 44791</name>
    <dbReference type="NCBI Taxonomy" id="1431546"/>
    <lineage>
        <taxon>Bacteria</taxon>
        <taxon>Bacillati</taxon>
        <taxon>Actinomycetota</taxon>
        <taxon>Actinomycetes</taxon>
        <taxon>Mycobacteriales</taxon>
        <taxon>Corynebacteriaceae</taxon>
        <taxon>Corynebacterium</taxon>
    </lineage>
</organism>
<dbReference type="PROSITE" id="PS50937">
    <property type="entry name" value="HTH_MERR_2"/>
    <property type="match status" value="1"/>
</dbReference>
<dbReference type="KEGG" id="caqu:CAQU_06120"/>
<name>A0A1L7CG10_9CORY</name>
<dbReference type="Proteomes" id="UP000185478">
    <property type="component" value="Chromosome"/>
</dbReference>
<dbReference type="GO" id="GO:0006355">
    <property type="term" value="P:regulation of DNA-templated transcription"/>
    <property type="evidence" value="ECO:0007669"/>
    <property type="project" value="InterPro"/>
</dbReference>
<accession>A0A1L7CG10</accession>
<keyword evidence="3" id="KW-1185">Reference proteome</keyword>
<dbReference type="STRING" id="1431546.CAQU_06120"/>
<dbReference type="CDD" id="cd00592">
    <property type="entry name" value="HTH_MerR-like"/>
    <property type="match status" value="1"/>
</dbReference>
<gene>
    <name evidence="2" type="ORF">CAQU_06120</name>
</gene>
<dbReference type="InterPro" id="IPR009061">
    <property type="entry name" value="DNA-bd_dom_put_sf"/>
</dbReference>
<dbReference type="Pfam" id="PF13411">
    <property type="entry name" value="MerR_1"/>
    <property type="match status" value="1"/>
</dbReference>
<dbReference type="GO" id="GO:0003677">
    <property type="term" value="F:DNA binding"/>
    <property type="evidence" value="ECO:0007669"/>
    <property type="project" value="InterPro"/>
</dbReference>